<feature type="domain" description="Xylanase inhibitor C-terminal" evidence="1">
    <location>
        <begin position="77"/>
        <end position="203"/>
    </location>
</feature>
<name>A0AAE0A1M6_9ROSI</name>
<dbReference type="InterPro" id="IPR032799">
    <property type="entry name" value="TAXi_C"/>
</dbReference>
<dbReference type="InterPro" id="IPR021109">
    <property type="entry name" value="Peptidase_aspartic_dom_sf"/>
</dbReference>
<dbReference type="PANTHER" id="PTHR13683">
    <property type="entry name" value="ASPARTYL PROTEASES"/>
    <property type="match status" value="1"/>
</dbReference>
<protein>
    <recommendedName>
        <fullName evidence="1">Xylanase inhibitor C-terminal domain-containing protein</fullName>
    </recommendedName>
</protein>
<sequence length="220" mass="23711">MDLATNLHLRSSFFTCLRPFSTPKPIANPLSSVLLTWKQRYNISSKASATTVEKESLAAERQKDIESLATTTVKPGLGVGGVRVPISEDIFRLTESGDEGVIIDTGTVVTRLPTVAYEALRDAFTAKTSRVPRAPSISIFDNCYLLYSDDLQVPSISFYFSGGPIITLASYGFLIPIDVEETLCFAFAPSTSGLSIIVNVQQTGIQISIGGYIGFGPNVC</sequence>
<dbReference type="GO" id="GO:0004190">
    <property type="term" value="F:aspartic-type endopeptidase activity"/>
    <property type="evidence" value="ECO:0007669"/>
    <property type="project" value="InterPro"/>
</dbReference>
<dbReference type="GO" id="GO:0006508">
    <property type="term" value="P:proteolysis"/>
    <property type="evidence" value="ECO:0007669"/>
    <property type="project" value="InterPro"/>
</dbReference>
<comment type="caution">
    <text evidence="2">The sequence shown here is derived from an EMBL/GenBank/DDBJ whole genome shotgun (WGS) entry which is preliminary data.</text>
</comment>
<dbReference type="Gene3D" id="2.40.70.10">
    <property type="entry name" value="Acid Proteases"/>
    <property type="match status" value="1"/>
</dbReference>
<dbReference type="AlphaFoldDB" id="A0AAE0A1M6"/>
<dbReference type="SUPFAM" id="SSF50630">
    <property type="entry name" value="Acid proteases"/>
    <property type="match status" value="1"/>
</dbReference>
<accession>A0AAE0A1M6</accession>
<organism evidence="2 3">
    <name type="scientific">Dipteronia sinensis</name>
    <dbReference type="NCBI Taxonomy" id="43782"/>
    <lineage>
        <taxon>Eukaryota</taxon>
        <taxon>Viridiplantae</taxon>
        <taxon>Streptophyta</taxon>
        <taxon>Embryophyta</taxon>
        <taxon>Tracheophyta</taxon>
        <taxon>Spermatophyta</taxon>
        <taxon>Magnoliopsida</taxon>
        <taxon>eudicotyledons</taxon>
        <taxon>Gunneridae</taxon>
        <taxon>Pentapetalae</taxon>
        <taxon>rosids</taxon>
        <taxon>malvids</taxon>
        <taxon>Sapindales</taxon>
        <taxon>Sapindaceae</taxon>
        <taxon>Hippocastanoideae</taxon>
        <taxon>Acereae</taxon>
        <taxon>Dipteronia</taxon>
    </lineage>
</organism>
<dbReference type="Pfam" id="PF14541">
    <property type="entry name" value="TAXi_C"/>
    <property type="match status" value="1"/>
</dbReference>
<evidence type="ECO:0000313" key="2">
    <source>
        <dbReference type="EMBL" id="KAK3198963.1"/>
    </source>
</evidence>
<proteinExistence type="predicted"/>
<evidence type="ECO:0000259" key="1">
    <source>
        <dbReference type="Pfam" id="PF14541"/>
    </source>
</evidence>
<dbReference type="PANTHER" id="PTHR13683:SF265">
    <property type="entry name" value="PROTEIN ASPARTIC PROTEASE IN GUARD CELL 2"/>
    <property type="match status" value="1"/>
</dbReference>
<gene>
    <name evidence="2" type="ORF">Dsin_022378</name>
</gene>
<dbReference type="EMBL" id="JANJYJ010000007">
    <property type="protein sequence ID" value="KAK3198963.1"/>
    <property type="molecule type" value="Genomic_DNA"/>
</dbReference>
<keyword evidence="3" id="KW-1185">Reference proteome</keyword>
<evidence type="ECO:0000313" key="3">
    <source>
        <dbReference type="Proteomes" id="UP001281410"/>
    </source>
</evidence>
<dbReference type="Proteomes" id="UP001281410">
    <property type="component" value="Unassembled WGS sequence"/>
</dbReference>
<dbReference type="InterPro" id="IPR001461">
    <property type="entry name" value="Aspartic_peptidase_A1"/>
</dbReference>
<reference evidence="2" key="1">
    <citation type="journal article" date="2023" name="Plant J.">
        <title>Genome sequences and population genomics provide insights into the demographic history, inbreeding, and mutation load of two 'living fossil' tree species of Dipteronia.</title>
        <authorList>
            <person name="Feng Y."/>
            <person name="Comes H.P."/>
            <person name="Chen J."/>
            <person name="Zhu S."/>
            <person name="Lu R."/>
            <person name="Zhang X."/>
            <person name="Li P."/>
            <person name="Qiu J."/>
            <person name="Olsen K.M."/>
            <person name="Qiu Y."/>
        </authorList>
    </citation>
    <scope>NUCLEOTIDE SEQUENCE</scope>
    <source>
        <strain evidence="2">NBL</strain>
    </source>
</reference>